<dbReference type="EMBL" id="BPVZ01000061">
    <property type="protein sequence ID" value="GKV22950.1"/>
    <property type="molecule type" value="Genomic_DNA"/>
</dbReference>
<name>A0AAV5KED2_9ROSI</name>
<protein>
    <recommendedName>
        <fullName evidence="1">Poor homologous synapsis 1 PH domain-containing protein</fullName>
    </recommendedName>
</protein>
<keyword evidence="3" id="KW-1185">Reference proteome</keyword>
<feature type="domain" description="Poor homologous synapsis 1 PH" evidence="1">
    <location>
        <begin position="21"/>
        <end position="164"/>
    </location>
</feature>
<evidence type="ECO:0000313" key="3">
    <source>
        <dbReference type="Proteomes" id="UP001054252"/>
    </source>
</evidence>
<organism evidence="2 3">
    <name type="scientific">Rubroshorea leprosula</name>
    <dbReference type="NCBI Taxonomy" id="152421"/>
    <lineage>
        <taxon>Eukaryota</taxon>
        <taxon>Viridiplantae</taxon>
        <taxon>Streptophyta</taxon>
        <taxon>Embryophyta</taxon>
        <taxon>Tracheophyta</taxon>
        <taxon>Spermatophyta</taxon>
        <taxon>Magnoliopsida</taxon>
        <taxon>eudicotyledons</taxon>
        <taxon>Gunneridae</taxon>
        <taxon>Pentapetalae</taxon>
        <taxon>rosids</taxon>
        <taxon>malvids</taxon>
        <taxon>Malvales</taxon>
        <taxon>Dipterocarpaceae</taxon>
        <taxon>Rubroshorea</taxon>
    </lineage>
</organism>
<sequence>MTWSLAVVESGHQKPVNAVRDQWQVAFARFIAHPALPSPSPALKPLSNNRRFYPLGGTWISTSSPTASLQITADSSTSDVILTVCFLNKILEEHYLSKLHFTWPQVSCVSGYPDRGSRSVFVSYKDAQGRMQKFAMLFSTTLEVESFINAIEENLKDENQTEHLDHDLGSRISTQSELISSNRLPSSSCREELSIVTPDDAYTPQMTSSWDYEVEQHSHTQETSLSHDSQGIFPTLPPGFTSLVANCCSKAEQAEEKPRASEDIDLKSQIAKYMEDSSLHGKSYF</sequence>
<accession>A0AAV5KED2</accession>
<dbReference type="InterPro" id="IPR057619">
    <property type="entry name" value="PH_PHS1"/>
</dbReference>
<reference evidence="2 3" key="1">
    <citation type="journal article" date="2021" name="Commun. Biol.">
        <title>The genome of Shorea leprosula (Dipterocarpaceae) highlights the ecological relevance of drought in aseasonal tropical rainforests.</title>
        <authorList>
            <person name="Ng K.K.S."/>
            <person name="Kobayashi M.J."/>
            <person name="Fawcett J.A."/>
            <person name="Hatakeyama M."/>
            <person name="Paape T."/>
            <person name="Ng C.H."/>
            <person name="Ang C.C."/>
            <person name="Tnah L.H."/>
            <person name="Lee C.T."/>
            <person name="Nishiyama T."/>
            <person name="Sese J."/>
            <person name="O'Brien M.J."/>
            <person name="Copetti D."/>
            <person name="Mohd Noor M.I."/>
            <person name="Ong R.C."/>
            <person name="Putra M."/>
            <person name="Sireger I.Z."/>
            <person name="Indrioko S."/>
            <person name="Kosugi Y."/>
            <person name="Izuno A."/>
            <person name="Isagi Y."/>
            <person name="Lee S.L."/>
            <person name="Shimizu K.K."/>
        </authorList>
    </citation>
    <scope>NUCLEOTIDE SEQUENCE [LARGE SCALE GENOMIC DNA]</scope>
    <source>
        <strain evidence="2">214</strain>
    </source>
</reference>
<proteinExistence type="predicted"/>
<gene>
    <name evidence="2" type="ORF">SLEP1_g32754</name>
</gene>
<dbReference type="Pfam" id="PF25349">
    <property type="entry name" value="PH_PHS1"/>
    <property type="match status" value="1"/>
</dbReference>
<evidence type="ECO:0000313" key="2">
    <source>
        <dbReference type="EMBL" id="GKV22950.1"/>
    </source>
</evidence>
<evidence type="ECO:0000259" key="1">
    <source>
        <dbReference type="Pfam" id="PF25349"/>
    </source>
</evidence>
<dbReference type="Proteomes" id="UP001054252">
    <property type="component" value="Unassembled WGS sequence"/>
</dbReference>
<comment type="caution">
    <text evidence="2">The sequence shown here is derived from an EMBL/GenBank/DDBJ whole genome shotgun (WGS) entry which is preliminary data.</text>
</comment>
<dbReference type="AlphaFoldDB" id="A0AAV5KED2"/>